<evidence type="ECO:0000313" key="1">
    <source>
        <dbReference type="EMBL" id="TFK69356.1"/>
    </source>
</evidence>
<proteinExistence type="predicted"/>
<evidence type="ECO:0000313" key="2">
    <source>
        <dbReference type="Proteomes" id="UP000308600"/>
    </source>
</evidence>
<organism evidence="1 2">
    <name type="scientific">Pluteus cervinus</name>
    <dbReference type="NCBI Taxonomy" id="181527"/>
    <lineage>
        <taxon>Eukaryota</taxon>
        <taxon>Fungi</taxon>
        <taxon>Dikarya</taxon>
        <taxon>Basidiomycota</taxon>
        <taxon>Agaricomycotina</taxon>
        <taxon>Agaricomycetes</taxon>
        <taxon>Agaricomycetidae</taxon>
        <taxon>Agaricales</taxon>
        <taxon>Pluteineae</taxon>
        <taxon>Pluteaceae</taxon>
        <taxon>Pluteus</taxon>
    </lineage>
</organism>
<gene>
    <name evidence="1" type="ORF">BDN72DRAFT_897360</name>
</gene>
<sequence>MVPHSHISKGANVTRLGAASVNNTNIGPTPNIANWELSRDVFHLPCQALRPTAVPGINPDTLNMINKVMEMYNEDTANYWPAAWKKGIDKLPTLPPPYAEFSQTLWKHYEEKKEEFVDAPEDIVEPEENHFHDAGTAWVMNKEVTKGTFTHGPKEANERFPGDFICRVCLGQDHFKATSEEWTIFAGAEFLVKAPESKDMHRFMPELQEAQYKPRKLKSMETLWDTKITQLTQHLTLLKAYPDDIEDIQPMLVLIQATNNAIASCQDRKKNPSQAGIDFVYRFLKDSDKGFVDFMAGVSITGLGDNIRNQTLVGWYDEQRLFTHPKSVDGNLETIDLETESPEAKAAYAELPVQFKLAKQLRIKPTKYKKTPIHCPDEKFVLYLHENKTAHPKNAAGGIPQISPYLCGIIWYNHLLGIHWPVYYYVADGPFGILSAGFFDVASGKTYVLDHGVKSYDLRDPLGVYRLATTFIMISKRFKALANEIKPDKIVEQMKLEKSKGVHWHQSWYRAAALANADFKALADAVLDAKKAEEEEAKKRAAAERAAAEGAEESNEENVAAPVKPVVPAVLLSPTQKKNMKRREKEKEEKQKQRIGALNLGNIEDSAKAGEGSEPRRATRASRKGT</sequence>
<keyword evidence="2" id="KW-1185">Reference proteome</keyword>
<reference evidence="1 2" key="1">
    <citation type="journal article" date="2019" name="Nat. Ecol. Evol.">
        <title>Megaphylogeny resolves global patterns of mushroom evolution.</title>
        <authorList>
            <person name="Varga T."/>
            <person name="Krizsan K."/>
            <person name="Foldi C."/>
            <person name="Dima B."/>
            <person name="Sanchez-Garcia M."/>
            <person name="Sanchez-Ramirez S."/>
            <person name="Szollosi G.J."/>
            <person name="Szarkandi J.G."/>
            <person name="Papp V."/>
            <person name="Albert L."/>
            <person name="Andreopoulos W."/>
            <person name="Angelini C."/>
            <person name="Antonin V."/>
            <person name="Barry K.W."/>
            <person name="Bougher N.L."/>
            <person name="Buchanan P."/>
            <person name="Buyck B."/>
            <person name="Bense V."/>
            <person name="Catcheside P."/>
            <person name="Chovatia M."/>
            <person name="Cooper J."/>
            <person name="Damon W."/>
            <person name="Desjardin D."/>
            <person name="Finy P."/>
            <person name="Geml J."/>
            <person name="Haridas S."/>
            <person name="Hughes K."/>
            <person name="Justo A."/>
            <person name="Karasinski D."/>
            <person name="Kautmanova I."/>
            <person name="Kiss B."/>
            <person name="Kocsube S."/>
            <person name="Kotiranta H."/>
            <person name="LaButti K.M."/>
            <person name="Lechner B.E."/>
            <person name="Liimatainen K."/>
            <person name="Lipzen A."/>
            <person name="Lukacs Z."/>
            <person name="Mihaltcheva S."/>
            <person name="Morgado L.N."/>
            <person name="Niskanen T."/>
            <person name="Noordeloos M.E."/>
            <person name="Ohm R.A."/>
            <person name="Ortiz-Santana B."/>
            <person name="Ovrebo C."/>
            <person name="Racz N."/>
            <person name="Riley R."/>
            <person name="Savchenko A."/>
            <person name="Shiryaev A."/>
            <person name="Soop K."/>
            <person name="Spirin V."/>
            <person name="Szebenyi C."/>
            <person name="Tomsovsky M."/>
            <person name="Tulloss R.E."/>
            <person name="Uehling J."/>
            <person name="Grigoriev I.V."/>
            <person name="Vagvolgyi C."/>
            <person name="Papp T."/>
            <person name="Martin F.M."/>
            <person name="Miettinen O."/>
            <person name="Hibbett D.S."/>
            <person name="Nagy L.G."/>
        </authorList>
    </citation>
    <scope>NUCLEOTIDE SEQUENCE [LARGE SCALE GENOMIC DNA]</scope>
    <source>
        <strain evidence="1 2">NL-1719</strain>
    </source>
</reference>
<name>A0ACD3AUQ7_9AGAR</name>
<dbReference type="EMBL" id="ML208332">
    <property type="protein sequence ID" value="TFK69356.1"/>
    <property type="molecule type" value="Genomic_DNA"/>
</dbReference>
<accession>A0ACD3AUQ7</accession>
<dbReference type="Proteomes" id="UP000308600">
    <property type="component" value="Unassembled WGS sequence"/>
</dbReference>
<protein>
    <submittedName>
        <fullName evidence="1">Uncharacterized protein</fullName>
    </submittedName>
</protein>